<dbReference type="EC" id="1.1.1.133" evidence="3 6"/>
<dbReference type="UniPathway" id="UPA00281"/>
<dbReference type="UniPathway" id="UPA00124"/>
<evidence type="ECO:0000256" key="1">
    <source>
        <dbReference type="ARBA" id="ARBA00004781"/>
    </source>
</evidence>
<dbReference type="FunFam" id="3.40.50.720:FF:000159">
    <property type="entry name" value="dTDP-4-dehydrorhamnose reductase"/>
    <property type="match status" value="1"/>
</dbReference>
<keyword evidence="6" id="KW-0560">Oxidoreductase</keyword>
<evidence type="ECO:0000256" key="5">
    <source>
        <dbReference type="ARBA" id="ARBA00048200"/>
    </source>
</evidence>
<gene>
    <name evidence="8" type="primary">rfbD</name>
    <name evidence="8" type="ORF">DCP75_05925</name>
</gene>
<dbReference type="Gene3D" id="3.90.25.10">
    <property type="entry name" value="UDP-galactose 4-epimerase, domain 1"/>
    <property type="match status" value="1"/>
</dbReference>
<dbReference type="GO" id="GO:0019305">
    <property type="term" value="P:dTDP-rhamnose biosynthetic process"/>
    <property type="evidence" value="ECO:0007669"/>
    <property type="project" value="UniProtKB-UniPathway"/>
</dbReference>
<dbReference type="Proteomes" id="UP000259273">
    <property type="component" value="Unassembled WGS sequence"/>
</dbReference>
<dbReference type="PANTHER" id="PTHR10491">
    <property type="entry name" value="DTDP-4-DEHYDRORHAMNOSE REDUCTASE"/>
    <property type="match status" value="1"/>
</dbReference>
<comment type="function">
    <text evidence="6">Catalyzes the reduction of dTDP-6-deoxy-L-lyxo-4-hexulose to yield dTDP-L-rhamnose.</text>
</comment>
<evidence type="ECO:0000256" key="3">
    <source>
        <dbReference type="ARBA" id="ARBA00012929"/>
    </source>
</evidence>
<evidence type="ECO:0000259" key="7">
    <source>
        <dbReference type="Pfam" id="PF04321"/>
    </source>
</evidence>
<evidence type="ECO:0000256" key="2">
    <source>
        <dbReference type="ARBA" id="ARBA00010944"/>
    </source>
</evidence>
<dbReference type="EMBL" id="DMND01000082">
    <property type="protein sequence ID" value="HAN27249.1"/>
    <property type="molecule type" value="Genomic_DNA"/>
</dbReference>
<dbReference type="SUPFAM" id="SSF51735">
    <property type="entry name" value="NAD(P)-binding Rossmann-fold domains"/>
    <property type="match status" value="1"/>
</dbReference>
<evidence type="ECO:0000256" key="4">
    <source>
        <dbReference type="ARBA" id="ARBA00017099"/>
    </source>
</evidence>
<dbReference type="Gene3D" id="3.40.50.720">
    <property type="entry name" value="NAD(P)-binding Rossmann-like Domain"/>
    <property type="match status" value="1"/>
</dbReference>
<comment type="cofactor">
    <cofactor evidence="6">
        <name>Mg(2+)</name>
        <dbReference type="ChEBI" id="CHEBI:18420"/>
    </cofactor>
    <text evidence="6">Binds 1 Mg(2+) ion per monomer.</text>
</comment>
<comment type="catalytic activity">
    <reaction evidence="5 6">
        <text>dTDP-beta-L-rhamnose + NADP(+) = dTDP-4-dehydro-beta-L-rhamnose + NADPH + H(+)</text>
        <dbReference type="Rhea" id="RHEA:21796"/>
        <dbReference type="ChEBI" id="CHEBI:15378"/>
        <dbReference type="ChEBI" id="CHEBI:57510"/>
        <dbReference type="ChEBI" id="CHEBI:57783"/>
        <dbReference type="ChEBI" id="CHEBI:58349"/>
        <dbReference type="ChEBI" id="CHEBI:62830"/>
        <dbReference type="EC" id="1.1.1.133"/>
    </reaction>
</comment>
<dbReference type="STRING" id="1121937.GCA_000423125_02106"/>
<evidence type="ECO:0000313" key="8">
    <source>
        <dbReference type="EMBL" id="HAN27249.1"/>
    </source>
</evidence>
<evidence type="ECO:0000313" key="9">
    <source>
        <dbReference type="Proteomes" id="UP000259273"/>
    </source>
</evidence>
<comment type="caution">
    <text evidence="8">The sequence shown here is derived from an EMBL/GenBank/DDBJ whole genome shotgun (WGS) entry which is preliminary data.</text>
</comment>
<feature type="domain" description="RmlD-like substrate binding" evidence="7">
    <location>
        <begin position="5"/>
        <end position="287"/>
    </location>
</feature>
<name>A0A3C1KKI7_9GAMM</name>
<evidence type="ECO:0000256" key="6">
    <source>
        <dbReference type="RuleBase" id="RU364082"/>
    </source>
</evidence>
<sequence>MTATALITGAAGQLGCELQATAPAGVRVVALDRRGLDITDPEAVRRVFGELRPDVVLNAAAYTAVDRAEEEEALALAINAEGPGHLAAACASTGTALIHVSTDFVFAGDSGHPYLPDAPTGPQGAYGRSKLAGERAVQRAHPRAMIVRTGWVYSSFGSNFVKTMLRLMRERDTLSVVCDQVGTPTWARGLATALWSAVDQPLLQGVYHWSDAGVCSWYDFAVAIAEEATALGLLRQLPVVQPIPASAYPTPARRPACSVLDKQSTWEALQRVPPHWRVQLRSMLQTLKESSDA</sequence>
<dbReference type="CDD" id="cd05254">
    <property type="entry name" value="dTDP_HR_like_SDR_e"/>
    <property type="match status" value="1"/>
</dbReference>
<dbReference type="InterPro" id="IPR029903">
    <property type="entry name" value="RmlD-like-bd"/>
</dbReference>
<reference evidence="8 9" key="1">
    <citation type="journal article" date="2018" name="Nat. Biotechnol.">
        <title>A standardized bacterial taxonomy based on genome phylogeny substantially revises the tree of life.</title>
        <authorList>
            <person name="Parks D.H."/>
            <person name="Chuvochina M."/>
            <person name="Waite D.W."/>
            <person name="Rinke C."/>
            <person name="Skarshewski A."/>
            <person name="Chaumeil P.A."/>
            <person name="Hugenholtz P."/>
        </authorList>
    </citation>
    <scope>NUCLEOTIDE SEQUENCE [LARGE SCALE GENOMIC DNA]</scope>
    <source>
        <strain evidence="8">UBA9158</strain>
    </source>
</reference>
<dbReference type="Pfam" id="PF04321">
    <property type="entry name" value="RmlD_sub_bind"/>
    <property type="match status" value="1"/>
</dbReference>
<protein>
    <recommendedName>
        <fullName evidence="4 6">dTDP-4-dehydrorhamnose reductase</fullName>
        <ecNumber evidence="3 6">1.1.1.133</ecNumber>
    </recommendedName>
</protein>
<keyword evidence="6" id="KW-0521">NADP</keyword>
<comment type="similarity">
    <text evidence="2 6">Belongs to the dTDP-4-dehydrorhamnose reductase family.</text>
</comment>
<dbReference type="InterPro" id="IPR005913">
    <property type="entry name" value="dTDP_dehydrorham_reduct"/>
</dbReference>
<dbReference type="GO" id="GO:0005829">
    <property type="term" value="C:cytosol"/>
    <property type="evidence" value="ECO:0007669"/>
    <property type="project" value="TreeGrafter"/>
</dbReference>
<dbReference type="NCBIfam" id="TIGR01214">
    <property type="entry name" value="rmlD"/>
    <property type="match status" value="1"/>
</dbReference>
<dbReference type="GO" id="GO:0009243">
    <property type="term" value="P:O antigen biosynthetic process"/>
    <property type="evidence" value="ECO:0007669"/>
    <property type="project" value="UniProtKB-UniPathway"/>
</dbReference>
<dbReference type="InterPro" id="IPR036291">
    <property type="entry name" value="NAD(P)-bd_dom_sf"/>
</dbReference>
<organism evidence="8 9">
    <name type="scientific">Haliea salexigens</name>
    <dbReference type="NCBI Taxonomy" id="287487"/>
    <lineage>
        <taxon>Bacteria</taxon>
        <taxon>Pseudomonadati</taxon>
        <taxon>Pseudomonadota</taxon>
        <taxon>Gammaproteobacteria</taxon>
        <taxon>Cellvibrionales</taxon>
        <taxon>Halieaceae</taxon>
        <taxon>Haliea</taxon>
    </lineage>
</organism>
<comment type="pathway">
    <text evidence="1 6">Carbohydrate biosynthesis; dTDP-L-rhamnose biosynthesis.</text>
</comment>
<accession>A0A3C1KKI7</accession>
<dbReference type="PANTHER" id="PTHR10491:SF4">
    <property type="entry name" value="METHIONINE ADENOSYLTRANSFERASE 2 SUBUNIT BETA"/>
    <property type="match status" value="1"/>
</dbReference>
<proteinExistence type="inferred from homology"/>
<dbReference type="AlphaFoldDB" id="A0A3C1KKI7"/>
<dbReference type="GO" id="GO:0008831">
    <property type="term" value="F:dTDP-4-dehydrorhamnose reductase activity"/>
    <property type="evidence" value="ECO:0007669"/>
    <property type="project" value="UniProtKB-EC"/>
</dbReference>